<protein>
    <submittedName>
        <fullName evidence="1">Uncharacterized protein</fullName>
    </submittedName>
</protein>
<organism evidence="1 2">
    <name type="scientific">Hygrophoropsis aurantiaca</name>
    <dbReference type="NCBI Taxonomy" id="72124"/>
    <lineage>
        <taxon>Eukaryota</taxon>
        <taxon>Fungi</taxon>
        <taxon>Dikarya</taxon>
        <taxon>Basidiomycota</taxon>
        <taxon>Agaricomycotina</taxon>
        <taxon>Agaricomycetes</taxon>
        <taxon>Agaricomycetidae</taxon>
        <taxon>Boletales</taxon>
        <taxon>Coniophorineae</taxon>
        <taxon>Hygrophoropsidaceae</taxon>
        <taxon>Hygrophoropsis</taxon>
    </lineage>
</organism>
<gene>
    <name evidence="1" type="ORF">BJ138DRAFT_1154831</name>
</gene>
<accession>A0ACB8AA56</accession>
<name>A0ACB8AA56_9AGAM</name>
<sequence length="148" mass="15967">MANIQQITLYCQIPAIAYGGPDVPPETPSPDSTKLAESLVLVEFVADLFPQSGILPTDPYENVLQGIDAIRPLLPEPGNVVDIAIAPFIARLSPAAQHDIGKYEAGDGHKLLSPPQFAKFNAYKTLVLERPSVIATFDNVGFKLFVPI</sequence>
<dbReference type="EMBL" id="MU267750">
    <property type="protein sequence ID" value="KAH7909602.1"/>
    <property type="molecule type" value="Genomic_DNA"/>
</dbReference>
<dbReference type="Proteomes" id="UP000790377">
    <property type="component" value="Unassembled WGS sequence"/>
</dbReference>
<reference evidence="1" key="1">
    <citation type="journal article" date="2021" name="New Phytol.">
        <title>Evolutionary innovations through gain and loss of genes in the ectomycorrhizal Boletales.</title>
        <authorList>
            <person name="Wu G."/>
            <person name="Miyauchi S."/>
            <person name="Morin E."/>
            <person name="Kuo A."/>
            <person name="Drula E."/>
            <person name="Varga T."/>
            <person name="Kohler A."/>
            <person name="Feng B."/>
            <person name="Cao Y."/>
            <person name="Lipzen A."/>
            <person name="Daum C."/>
            <person name="Hundley H."/>
            <person name="Pangilinan J."/>
            <person name="Johnson J."/>
            <person name="Barry K."/>
            <person name="LaButti K."/>
            <person name="Ng V."/>
            <person name="Ahrendt S."/>
            <person name="Min B."/>
            <person name="Choi I.G."/>
            <person name="Park H."/>
            <person name="Plett J.M."/>
            <person name="Magnuson J."/>
            <person name="Spatafora J.W."/>
            <person name="Nagy L.G."/>
            <person name="Henrissat B."/>
            <person name="Grigoriev I.V."/>
            <person name="Yang Z.L."/>
            <person name="Xu J."/>
            <person name="Martin F.M."/>
        </authorList>
    </citation>
    <scope>NUCLEOTIDE SEQUENCE</scope>
    <source>
        <strain evidence="1">ATCC 28755</strain>
    </source>
</reference>
<evidence type="ECO:0000313" key="2">
    <source>
        <dbReference type="Proteomes" id="UP000790377"/>
    </source>
</evidence>
<comment type="caution">
    <text evidence="1">The sequence shown here is derived from an EMBL/GenBank/DDBJ whole genome shotgun (WGS) entry which is preliminary data.</text>
</comment>
<proteinExistence type="predicted"/>
<keyword evidence="2" id="KW-1185">Reference proteome</keyword>
<evidence type="ECO:0000313" key="1">
    <source>
        <dbReference type="EMBL" id="KAH7909602.1"/>
    </source>
</evidence>